<dbReference type="EMBL" id="RKMK01000061">
    <property type="protein sequence ID" value="RXG85177.1"/>
    <property type="molecule type" value="Genomic_DNA"/>
</dbReference>
<name>A0A4Q0Q8J8_9BRAD</name>
<evidence type="ECO:0000313" key="2">
    <source>
        <dbReference type="Proteomes" id="UP000290174"/>
    </source>
</evidence>
<reference evidence="1 2" key="1">
    <citation type="submission" date="2018-11" db="EMBL/GenBank/DDBJ databases">
        <title>Bradyrhizobium sp. nov., isolated from effective nodules of peanut in China.</title>
        <authorList>
            <person name="Li Y."/>
        </authorList>
    </citation>
    <scope>NUCLEOTIDE SEQUENCE [LARGE SCALE GENOMIC DNA]</scope>
    <source>
        <strain evidence="1 2">CCBAU 51770</strain>
    </source>
</reference>
<sequence length="240" mass="26330">MLLAGGLTGVLWSVAALPSFWLMTAAGDVATRIIVDDRFKPGALARVLAALESQPAAAGDQPEFLRSRALLKLRMAEEAMTRNSSEEADRSVSLALQDLKSALSTRPGDSFLWLLLYSIETTRGGFDPKYLRYLDQSYATGPHEGWVSLRRNRLALSAFPKLSEAVQSAVISEFEEMVDADFIEDAALNLIGTGWQHREQLLAALGSADIASRQSLHKRLAADGIKLNMPGIAFDERPWR</sequence>
<dbReference type="AlphaFoldDB" id="A0A4Q0Q8J8"/>
<comment type="caution">
    <text evidence="1">The sequence shown here is derived from an EMBL/GenBank/DDBJ whole genome shotgun (WGS) entry which is preliminary data.</text>
</comment>
<gene>
    <name evidence="1" type="ORF">EAS61_36970</name>
</gene>
<organism evidence="1 2">
    <name type="scientific">Bradyrhizobium zhanjiangense</name>
    <dbReference type="NCBI Taxonomy" id="1325107"/>
    <lineage>
        <taxon>Bacteria</taxon>
        <taxon>Pseudomonadati</taxon>
        <taxon>Pseudomonadota</taxon>
        <taxon>Alphaproteobacteria</taxon>
        <taxon>Hyphomicrobiales</taxon>
        <taxon>Nitrobacteraceae</taxon>
        <taxon>Bradyrhizobium</taxon>
    </lineage>
</organism>
<accession>A0A4Q0Q8J8</accession>
<protein>
    <submittedName>
        <fullName evidence="1">Uncharacterized protein</fullName>
    </submittedName>
</protein>
<proteinExistence type="predicted"/>
<dbReference type="Proteomes" id="UP000290174">
    <property type="component" value="Unassembled WGS sequence"/>
</dbReference>
<evidence type="ECO:0000313" key="1">
    <source>
        <dbReference type="EMBL" id="RXG85177.1"/>
    </source>
</evidence>